<organism evidence="2 3">
    <name type="scientific">Planotetraspora thailandica</name>
    <dbReference type="NCBI Taxonomy" id="487172"/>
    <lineage>
        <taxon>Bacteria</taxon>
        <taxon>Bacillati</taxon>
        <taxon>Actinomycetota</taxon>
        <taxon>Actinomycetes</taxon>
        <taxon>Streptosporangiales</taxon>
        <taxon>Streptosporangiaceae</taxon>
        <taxon>Planotetraspora</taxon>
    </lineage>
</organism>
<keyword evidence="1" id="KW-0812">Transmembrane</keyword>
<comment type="caution">
    <text evidence="2">The sequence shown here is derived from an EMBL/GenBank/DDBJ whole genome shotgun (WGS) entry which is preliminary data.</text>
</comment>
<dbReference type="Proteomes" id="UP000605992">
    <property type="component" value="Unassembled WGS sequence"/>
</dbReference>
<proteinExistence type="predicted"/>
<gene>
    <name evidence="2" type="ORF">Pth03_68350</name>
</gene>
<evidence type="ECO:0000313" key="2">
    <source>
        <dbReference type="EMBL" id="GII58446.1"/>
    </source>
</evidence>
<evidence type="ECO:0000256" key="1">
    <source>
        <dbReference type="SAM" id="Phobius"/>
    </source>
</evidence>
<evidence type="ECO:0000313" key="3">
    <source>
        <dbReference type="Proteomes" id="UP000605992"/>
    </source>
</evidence>
<accession>A0A8J3Y0C4</accession>
<dbReference type="AlphaFoldDB" id="A0A8J3Y0C4"/>
<keyword evidence="1" id="KW-1133">Transmembrane helix</keyword>
<dbReference type="InterPro" id="IPR047789">
    <property type="entry name" value="CU044_5270-like"/>
</dbReference>
<keyword evidence="3" id="KW-1185">Reference proteome</keyword>
<name>A0A8J3Y0C4_9ACTN</name>
<evidence type="ECO:0008006" key="4">
    <source>
        <dbReference type="Google" id="ProtNLM"/>
    </source>
</evidence>
<protein>
    <recommendedName>
        <fullName evidence="4">CU044_5270 family protein</fullName>
    </recommendedName>
</protein>
<dbReference type="NCBIfam" id="NF038083">
    <property type="entry name" value="CU044_5270_fam"/>
    <property type="match status" value="1"/>
</dbReference>
<sequence>MTDDMIARLRPARLDEMADEGYRRRRSADLARAFATPRTPLPTRRFSMPRRRPLLLITGTAVAGLAAAVIAVPSLTSGGGAPGHAVNTVVAGPTLLDARTILLSAAESAAREPATTGRYWYTLDRTTQRVDRIAVKPGSGKSPKVQKLPFTASVSTSQESWTARSAEDRTRTITGIDFKTAFDSPADETKWKDMGSPALYGGTGRPQVNNYDMPMKFIIGQQQVSMAELAKLPTTEAGLDKELRRRYQADVNDPKNPLQGTYLEYVWGTAQDLLAGPVSPGTRAALYRVLADQPGLTLAGTVTDPFGRSGMAIEMTTKGNSEGESFRLIVDPGTGRLLAYQAFGDGSTPLLTEAYKSMGWTNSLDARP</sequence>
<keyword evidence="1" id="KW-0472">Membrane</keyword>
<dbReference type="EMBL" id="BOOR01000064">
    <property type="protein sequence ID" value="GII58446.1"/>
    <property type="molecule type" value="Genomic_DNA"/>
</dbReference>
<feature type="transmembrane region" description="Helical" evidence="1">
    <location>
        <begin position="54"/>
        <end position="75"/>
    </location>
</feature>
<reference evidence="2" key="1">
    <citation type="submission" date="2021-01" db="EMBL/GenBank/DDBJ databases">
        <title>Whole genome shotgun sequence of Planotetraspora thailandica NBRC 104271.</title>
        <authorList>
            <person name="Komaki H."/>
            <person name="Tamura T."/>
        </authorList>
    </citation>
    <scope>NUCLEOTIDE SEQUENCE</scope>
    <source>
        <strain evidence="2">NBRC 104271</strain>
    </source>
</reference>